<organism evidence="9 10">
    <name type="scientific">Saccharolobus islandicus (strain L.D.8.5 / Lassen #2)</name>
    <name type="common">Sulfolobus islandicus</name>
    <dbReference type="NCBI Taxonomy" id="425944"/>
    <lineage>
        <taxon>Archaea</taxon>
        <taxon>Thermoproteota</taxon>
        <taxon>Thermoprotei</taxon>
        <taxon>Sulfolobales</taxon>
        <taxon>Sulfolobaceae</taxon>
        <taxon>Saccharolobus</taxon>
    </lineage>
</organism>
<dbReference type="GO" id="GO:0005886">
    <property type="term" value="C:plasma membrane"/>
    <property type="evidence" value="ECO:0007669"/>
    <property type="project" value="UniProtKB-SubCell"/>
</dbReference>
<evidence type="ECO:0000256" key="7">
    <source>
        <dbReference type="SAM" id="Phobius"/>
    </source>
</evidence>
<keyword evidence="5 7" id="KW-1133">Transmembrane helix</keyword>
<evidence type="ECO:0000259" key="8">
    <source>
        <dbReference type="PROSITE" id="PS50850"/>
    </source>
</evidence>
<dbReference type="KEGG" id="sii:LD85_1816"/>
<feature type="domain" description="Major facilitator superfamily (MFS) profile" evidence="8">
    <location>
        <begin position="13"/>
        <end position="387"/>
    </location>
</feature>
<feature type="transmembrane region" description="Helical" evidence="7">
    <location>
        <begin position="163"/>
        <end position="182"/>
    </location>
</feature>
<reference evidence="10" key="1">
    <citation type="journal article" date="2009" name="Proc. Natl. Acad. Sci. U.S.A.">
        <title>Biogeography of the Sulfolobus islandicus pan-genome.</title>
        <authorList>
            <person name="Reno M.L."/>
            <person name="Held N.L."/>
            <person name="Fields C.J."/>
            <person name="Burke P.V."/>
            <person name="Whitaker R.J."/>
        </authorList>
    </citation>
    <scope>NUCLEOTIDE SEQUENCE [LARGE SCALE GENOMIC DNA]</scope>
    <source>
        <strain evidence="10">L.D.8.5 / Lassen #2</strain>
    </source>
</reference>
<protein>
    <submittedName>
        <fullName evidence="9">Major facilitator superfamily MFS_1</fullName>
    </submittedName>
</protein>
<feature type="transmembrane region" description="Helical" evidence="7">
    <location>
        <begin position="302"/>
        <end position="318"/>
    </location>
</feature>
<dbReference type="InterPro" id="IPR050171">
    <property type="entry name" value="MFS_Transporters"/>
</dbReference>
<evidence type="ECO:0000256" key="4">
    <source>
        <dbReference type="ARBA" id="ARBA00022692"/>
    </source>
</evidence>
<feature type="transmembrane region" description="Helical" evidence="7">
    <location>
        <begin position="92"/>
        <end position="115"/>
    </location>
</feature>
<dbReference type="InterPro" id="IPR036259">
    <property type="entry name" value="MFS_trans_sf"/>
</dbReference>
<keyword evidence="6 7" id="KW-0472">Membrane</keyword>
<feature type="transmembrane region" description="Helical" evidence="7">
    <location>
        <begin position="216"/>
        <end position="236"/>
    </location>
</feature>
<accession>D2PCQ5</accession>
<feature type="transmembrane region" description="Helical" evidence="7">
    <location>
        <begin position="366"/>
        <end position="384"/>
    </location>
</feature>
<evidence type="ECO:0000256" key="3">
    <source>
        <dbReference type="ARBA" id="ARBA00022475"/>
    </source>
</evidence>
<dbReference type="PANTHER" id="PTHR23517">
    <property type="entry name" value="RESISTANCE PROTEIN MDTM, PUTATIVE-RELATED-RELATED"/>
    <property type="match status" value="1"/>
</dbReference>
<evidence type="ECO:0000256" key="5">
    <source>
        <dbReference type="ARBA" id="ARBA00022989"/>
    </source>
</evidence>
<evidence type="ECO:0000256" key="2">
    <source>
        <dbReference type="ARBA" id="ARBA00022448"/>
    </source>
</evidence>
<sequence length="387" mass="43240">MVKVRKFFRLSKEAKIYMLSSLSTAIAFRMLDTVIQPYLGIHLGFTISQISLIFLVSTIVQGILTLSLGILADFFNVFNLLIYSFIATDIGILFLILSHNFLIVLAAVSLAYLGFNVRVPLMRVVIGKRMSKEELSTYFTITPLFSIVSPLISGFIAQESYTIDFVVAFIFIIIVIPILFIIKSIVPLTEEKPITTTSHIPFKEYSKLMREDRSGLILPLLLAVNRFIFGTSFLYIPLYFTEIIKGSLLELGIMLSTETIAISLASSLSKFISDRLGNVTTLAMTRILAAITYALLYFVKSPVIFILINWVGTLFIAMDNVPEVSIISKMKTANLSMSLIDSVSTLLSISSPIIALYIWVNISPEATFLLSLLVIIPSIIMFNYKKL</sequence>
<keyword evidence="3" id="KW-1003">Cell membrane</keyword>
<dbReference type="SUPFAM" id="SSF103473">
    <property type="entry name" value="MFS general substrate transporter"/>
    <property type="match status" value="1"/>
</dbReference>
<dbReference type="AlphaFoldDB" id="D2PCQ5"/>
<dbReference type="GO" id="GO:0022857">
    <property type="term" value="F:transmembrane transporter activity"/>
    <property type="evidence" value="ECO:0007669"/>
    <property type="project" value="InterPro"/>
</dbReference>
<proteinExistence type="predicted"/>
<dbReference type="Gene3D" id="1.20.1250.20">
    <property type="entry name" value="MFS general substrate transporter like domains"/>
    <property type="match status" value="2"/>
</dbReference>
<dbReference type="InterPro" id="IPR011701">
    <property type="entry name" value="MFS"/>
</dbReference>
<keyword evidence="2" id="KW-0813">Transport</keyword>
<evidence type="ECO:0000313" key="10">
    <source>
        <dbReference type="Proteomes" id="UP000001404"/>
    </source>
</evidence>
<comment type="subcellular location">
    <subcellularLocation>
        <location evidence="1">Cell membrane</location>
        <topology evidence="1">Multi-pass membrane protein</topology>
    </subcellularLocation>
</comment>
<name>D2PCQ5_SACI9</name>
<dbReference type="Proteomes" id="UP000001404">
    <property type="component" value="Chromosome"/>
</dbReference>
<dbReference type="Pfam" id="PF07690">
    <property type="entry name" value="MFS_1"/>
    <property type="match status" value="1"/>
</dbReference>
<dbReference type="EMBL" id="CP001731">
    <property type="protein sequence ID" value="ADB87475.1"/>
    <property type="molecule type" value="Genomic_DNA"/>
</dbReference>
<gene>
    <name evidence="9" type="ordered locus">LD85_1816</name>
</gene>
<evidence type="ECO:0000313" key="9">
    <source>
        <dbReference type="EMBL" id="ADB87475.1"/>
    </source>
</evidence>
<dbReference type="PANTHER" id="PTHR23517:SF3">
    <property type="entry name" value="INTEGRAL MEMBRANE TRANSPORT PROTEIN"/>
    <property type="match status" value="1"/>
</dbReference>
<evidence type="ECO:0000256" key="1">
    <source>
        <dbReference type="ARBA" id="ARBA00004651"/>
    </source>
</evidence>
<feature type="transmembrane region" description="Helical" evidence="7">
    <location>
        <begin position="248"/>
        <end position="269"/>
    </location>
</feature>
<keyword evidence="4 7" id="KW-0812">Transmembrane</keyword>
<dbReference type="HOGENOM" id="CLU_060060_0_0_2"/>
<feature type="transmembrane region" description="Helical" evidence="7">
    <location>
        <begin position="135"/>
        <end position="157"/>
    </location>
</feature>
<dbReference type="PROSITE" id="PS50850">
    <property type="entry name" value="MFS"/>
    <property type="match status" value="1"/>
</dbReference>
<dbReference type="InterPro" id="IPR020846">
    <property type="entry name" value="MFS_dom"/>
</dbReference>
<feature type="transmembrane region" description="Helical" evidence="7">
    <location>
        <begin position="339"/>
        <end position="360"/>
    </location>
</feature>
<evidence type="ECO:0000256" key="6">
    <source>
        <dbReference type="ARBA" id="ARBA00023136"/>
    </source>
</evidence>